<proteinExistence type="predicted"/>
<protein>
    <submittedName>
        <fullName evidence="1">Uncharacterized protein</fullName>
    </submittedName>
</protein>
<dbReference type="AlphaFoldDB" id="A0A4U7AVM5"/>
<sequence>MSLGEVKKPAKASQRRKIRARWDLAKHRPVETTTKTEDEIKYFSIPVLGPQ</sequence>
<organism evidence="1 2">
    <name type="scientific">Elsinoe australis</name>
    <dbReference type="NCBI Taxonomy" id="40998"/>
    <lineage>
        <taxon>Eukaryota</taxon>
        <taxon>Fungi</taxon>
        <taxon>Dikarya</taxon>
        <taxon>Ascomycota</taxon>
        <taxon>Pezizomycotina</taxon>
        <taxon>Dothideomycetes</taxon>
        <taxon>Dothideomycetidae</taxon>
        <taxon>Myriangiales</taxon>
        <taxon>Elsinoaceae</taxon>
        <taxon>Elsinoe</taxon>
    </lineage>
</organism>
<reference evidence="1 2" key="1">
    <citation type="submission" date="2018-02" db="EMBL/GenBank/DDBJ databases">
        <title>Draft genome sequences of Elsinoe sp., causing black scab on jojoba.</title>
        <authorList>
            <person name="Stodart B."/>
            <person name="Jeffress S."/>
            <person name="Ash G."/>
            <person name="Arun Chinnappa K."/>
        </authorList>
    </citation>
    <scope>NUCLEOTIDE SEQUENCE [LARGE SCALE GENOMIC DNA]</scope>
    <source>
        <strain evidence="1 2">Hillstone_2</strain>
    </source>
</reference>
<gene>
    <name evidence="1" type="ORF">C1H76_6776</name>
</gene>
<evidence type="ECO:0000313" key="2">
    <source>
        <dbReference type="Proteomes" id="UP000308133"/>
    </source>
</evidence>
<dbReference type="Proteomes" id="UP000308133">
    <property type="component" value="Unassembled WGS sequence"/>
</dbReference>
<name>A0A4U7AVM5_9PEZI</name>
<dbReference type="EMBL" id="PTQR01000082">
    <property type="protein sequence ID" value="TKX21235.1"/>
    <property type="molecule type" value="Genomic_DNA"/>
</dbReference>
<comment type="caution">
    <text evidence="1">The sequence shown here is derived from an EMBL/GenBank/DDBJ whole genome shotgun (WGS) entry which is preliminary data.</text>
</comment>
<accession>A0A4U7AVM5</accession>
<evidence type="ECO:0000313" key="1">
    <source>
        <dbReference type="EMBL" id="TKX21235.1"/>
    </source>
</evidence>